<dbReference type="InterPro" id="IPR006153">
    <property type="entry name" value="Cation/H_exchanger_TM"/>
</dbReference>
<dbReference type="GO" id="GO:0005886">
    <property type="term" value="C:plasma membrane"/>
    <property type="evidence" value="ECO:0007669"/>
    <property type="project" value="InterPro"/>
</dbReference>
<protein>
    <submittedName>
        <fullName evidence="9">Sodium/hydrogen exchanger</fullName>
    </submittedName>
</protein>
<name>A0A6J3MC35_9PEZI</name>
<keyword evidence="3 6" id="KW-1133">Transmembrane helix</keyword>
<evidence type="ECO:0000256" key="5">
    <source>
        <dbReference type="SAM" id="MobiDB-lite"/>
    </source>
</evidence>
<feature type="transmembrane region" description="Helical" evidence="6">
    <location>
        <begin position="116"/>
        <end position="139"/>
    </location>
</feature>
<proteinExistence type="predicted"/>
<gene>
    <name evidence="9" type="ORF">K489DRAFT_157939</name>
</gene>
<accession>A0A6J3MC35</accession>
<feature type="compositionally biased region" description="Acidic residues" evidence="5">
    <location>
        <begin position="489"/>
        <end position="500"/>
    </location>
</feature>
<dbReference type="GO" id="GO:0030007">
    <property type="term" value="P:intracellular potassium ion homeostasis"/>
    <property type="evidence" value="ECO:0007669"/>
    <property type="project" value="TreeGrafter"/>
</dbReference>
<dbReference type="InterPro" id="IPR004712">
    <property type="entry name" value="Na+/H+_antiporter_fungi"/>
</dbReference>
<feature type="compositionally biased region" description="Basic and acidic residues" evidence="5">
    <location>
        <begin position="476"/>
        <end position="488"/>
    </location>
</feature>
<dbReference type="AlphaFoldDB" id="A0A6J3MC35"/>
<dbReference type="GeneID" id="54357075"/>
<evidence type="ECO:0000259" key="7">
    <source>
        <dbReference type="Pfam" id="PF00999"/>
    </source>
</evidence>
<feature type="domain" description="Cation/H+ exchanger transmembrane" evidence="7">
    <location>
        <begin position="26"/>
        <end position="447"/>
    </location>
</feature>
<dbReference type="GO" id="GO:0120029">
    <property type="term" value="P:proton export across plasma membrane"/>
    <property type="evidence" value="ECO:0007669"/>
    <property type="project" value="InterPro"/>
</dbReference>
<dbReference type="InterPro" id="IPR038770">
    <property type="entry name" value="Na+/solute_symporter_sf"/>
</dbReference>
<dbReference type="Proteomes" id="UP000504637">
    <property type="component" value="Unplaced"/>
</dbReference>
<feature type="transmembrane region" description="Helical" evidence="6">
    <location>
        <begin position="216"/>
        <end position="239"/>
    </location>
</feature>
<feature type="transmembrane region" description="Helical" evidence="6">
    <location>
        <begin position="12"/>
        <end position="32"/>
    </location>
</feature>
<dbReference type="OrthoDB" id="2190219at2759"/>
<keyword evidence="4 6" id="KW-0472">Membrane</keyword>
<dbReference type="GO" id="GO:0036376">
    <property type="term" value="P:sodium ion export across plasma membrane"/>
    <property type="evidence" value="ECO:0007669"/>
    <property type="project" value="InterPro"/>
</dbReference>
<reference evidence="9" key="2">
    <citation type="submission" date="2020-04" db="EMBL/GenBank/DDBJ databases">
        <authorList>
            <consortium name="NCBI Genome Project"/>
        </authorList>
    </citation>
    <scope>NUCLEOTIDE SEQUENCE</scope>
    <source>
        <strain evidence="9">CBS 342.82</strain>
    </source>
</reference>
<organism evidence="9">
    <name type="scientific">Dissoconium aciculare CBS 342.82</name>
    <dbReference type="NCBI Taxonomy" id="1314786"/>
    <lineage>
        <taxon>Eukaryota</taxon>
        <taxon>Fungi</taxon>
        <taxon>Dikarya</taxon>
        <taxon>Ascomycota</taxon>
        <taxon>Pezizomycotina</taxon>
        <taxon>Dothideomycetes</taxon>
        <taxon>Dothideomycetidae</taxon>
        <taxon>Mycosphaerellales</taxon>
        <taxon>Dissoconiaceae</taxon>
        <taxon>Dissoconium</taxon>
    </lineage>
</organism>
<reference evidence="9" key="1">
    <citation type="submission" date="2020-01" db="EMBL/GenBank/DDBJ databases">
        <authorList>
            <consortium name="DOE Joint Genome Institute"/>
            <person name="Haridas S."/>
            <person name="Albert R."/>
            <person name="Binder M."/>
            <person name="Bloem J."/>
            <person name="Labutti K."/>
            <person name="Salamov A."/>
            <person name="Andreopoulos B."/>
            <person name="Baker S.E."/>
            <person name="Barry K."/>
            <person name="Bills G."/>
            <person name="Bluhm B.H."/>
            <person name="Cannon C."/>
            <person name="Castanera R."/>
            <person name="Culley D.E."/>
            <person name="Daum C."/>
            <person name="Ezra D."/>
            <person name="Gonzalez J.B."/>
            <person name="Henrissat B."/>
            <person name="Kuo A."/>
            <person name="Liang C."/>
            <person name="Lipzen A."/>
            <person name="Lutzoni F."/>
            <person name="Magnuson J."/>
            <person name="Mondo S."/>
            <person name="Nolan M."/>
            <person name="Ohm R."/>
            <person name="Pangilinan J."/>
            <person name="Park H.-J."/>
            <person name="Ramirez L."/>
            <person name="Alfaro M."/>
            <person name="Sun H."/>
            <person name="Tritt A."/>
            <person name="Yoshinaga Y."/>
            <person name="Zwiers L.-H."/>
            <person name="Turgeon B.G."/>
            <person name="Goodwin S.B."/>
            <person name="Spatafora J.W."/>
            <person name="Crous P.W."/>
            <person name="Grigoriev I.V."/>
        </authorList>
    </citation>
    <scope>NUCLEOTIDE SEQUENCE</scope>
    <source>
        <strain evidence="9">CBS 342.82</strain>
    </source>
</reference>
<dbReference type="GO" id="GO:0042391">
    <property type="term" value="P:regulation of membrane potential"/>
    <property type="evidence" value="ECO:0007669"/>
    <property type="project" value="InterPro"/>
</dbReference>
<evidence type="ECO:0000256" key="2">
    <source>
        <dbReference type="ARBA" id="ARBA00022692"/>
    </source>
</evidence>
<evidence type="ECO:0000256" key="4">
    <source>
        <dbReference type="ARBA" id="ARBA00023136"/>
    </source>
</evidence>
<feature type="transmembrane region" description="Helical" evidence="6">
    <location>
        <begin position="427"/>
        <end position="453"/>
    </location>
</feature>
<dbReference type="GO" id="GO:0015385">
    <property type="term" value="F:sodium:proton antiporter activity"/>
    <property type="evidence" value="ECO:0007669"/>
    <property type="project" value="InterPro"/>
</dbReference>
<keyword evidence="8" id="KW-1185">Reference proteome</keyword>
<dbReference type="RefSeq" id="XP_033462484.1">
    <property type="nucleotide sequence ID" value="XM_033599276.1"/>
</dbReference>
<evidence type="ECO:0000256" key="1">
    <source>
        <dbReference type="ARBA" id="ARBA00004141"/>
    </source>
</evidence>
<dbReference type="PANTHER" id="PTHR31382:SF2">
    <property type="entry name" value="CATION_H+ EXCHANGER DOMAIN-CONTAINING PROTEIN"/>
    <property type="match status" value="1"/>
</dbReference>
<dbReference type="PANTHER" id="PTHR31382">
    <property type="entry name" value="NA(+)/H(+) ANTIPORTER"/>
    <property type="match status" value="1"/>
</dbReference>
<evidence type="ECO:0000256" key="6">
    <source>
        <dbReference type="SAM" id="Phobius"/>
    </source>
</evidence>
<feature type="region of interest" description="Disordered" evidence="5">
    <location>
        <begin position="467"/>
        <end position="500"/>
    </location>
</feature>
<sequence>MAWSQLEPTPAHLTYLLLSGFLISYVLFVRFLRNRLHLSEPPIALLVGVILGPYLLNWVTPSICKNGECTSDPAAGGWGWGDNVVQEITRVIVGIQCFAVGVELPPHYASRKWSSVIMMLGPVMAFGWVICTIFIWAIFHTSLASASVIAATLTPTDPVLASSILSNSQFSTRIPKRIKHLLSAESGCNDGVSFPFLYIGLYLLTKTSTGEAAKDWFLITLLWQCSVGLLIGIVIGWCAQRILRFSDSRGYIDPAGLTLFWLLMAILCVGVGSTLGSDDFLVAFGAGYGFARDGWFAEKIKAAELPKITDMLLNSAMFLYLGAIMPFDSFKSQDVTPWVTPGRLFALLALVLLFRRLPIVLALYQWIPDIKSFREALFCGHFGPMGLGALFLAMEARGILENDEAIPDPHPPKYDQPYTDREQTIKIIYPIVCFIVLGSTLIHGLSVLALSLVSHFSRPKEYRAGITAAETDPLLEGEHGSEESRIDESESDQYEQIEDA</sequence>
<dbReference type="Gene3D" id="1.20.1530.20">
    <property type="match status" value="1"/>
</dbReference>
<feature type="transmembrane region" description="Helical" evidence="6">
    <location>
        <begin position="251"/>
        <end position="274"/>
    </location>
</feature>
<evidence type="ECO:0000256" key="3">
    <source>
        <dbReference type="ARBA" id="ARBA00022989"/>
    </source>
</evidence>
<comment type="subcellular location">
    <subcellularLocation>
        <location evidence="1">Membrane</location>
        <topology evidence="1">Multi-pass membrane protein</topology>
    </subcellularLocation>
</comment>
<evidence type="ECO:0000313" key="8">
    <source>
        <dbReference type="Proteomes" id="UP000504637"/>
    </source>
</evidence>
<keyword evidence="2 6" id="KW-0812">Transmembrane</keyword>
<dbReference type="Pfam" id="PF00999">
    <property type="entry name" value="Na_H_Exchanger"/>
    <property type="match status" value="1"/>
</dbReference>
<evidence type="ECO:0000313" key="9">
    <source>
        <dbReference type="RefSeq" id="XP_033462484.1"/>
    </source>
</evidence>
<reference evidence="9" key="3">
    <citation type="submission" date="2025-08" db="UniProtKB">
        <authorList>
            <consortium name="RefSeq"/>
        </authorList>
    </citation>
    <scope>IDENTIFICATION</scope>
    <source>
        <strain evidence="9">CBS 342.82</strain>
    </source>
</reference>